<keyword evidence="3" id="KW-0325">Glycoprotein</keyword>
<proteinExistence type="predicted"/>
<dbReference type="InterPro" id="IPR036116">
    <property type="entry name" value="FN3_sf"/>
</dbReference>
<dbReference type="Gene3D" id="2.60.40.10">
    <property type="entry name" value="Immunoglobulins"/>
    <property type="match status" value="1"/>
</dbReference>
<organism evidence="5 6">
    <name type="scientific">Crenichthys baileyi</name>
    <name type="common">White River springfish</name>
    <dbReference type="NCBI Taxonomy" id="28760"/>
    <lineage>
        <taxon>Eukaryota</taxon>
        <taxon>Metazoa</taxon>
        <taxon>Chordata</taxon>
        <taxon>Craniata</taxon>
        <taxon>Vertebrata</taxon>
        <taxon>Euteleostomi</taxon>
        <taxon>Actinopterygii</taxon>
        <taxon>Neopterygii</taxon>
        <taxon>Teleostei</taxon>
        <taxon>Neoteleostei</taxon>
        <taxon>Acanthomorphata</taxon>
        <taxon>Ovalentaria</taxon>
        <taxon>Atherinomorphae</taxon>
        <taxon>Cyprinodontiformes</taxon>
        <taxon>Goodeidae</taxon>
        <taxon>Crenichthys</taxon>
    </lineage>
</organism>
<comment type="caution">
    <text evidence="5">The sequence shown here is derived from an EMBL/GenBank/DDBJ whole genome shotgun (WGS) entry which is preliminary data.</text>
</comment>
<reference evidence="5 6" key="1">
    <citation type="submission" date="2021-06" db="EMBL/GenBank/DDBJ databases">
        <authorList>
            <person name="Palmer J.M."/>
        </authorList>
    </citation>
    <scope>NUCLEOTIDE SEQUENCE [LARGE SCALE GENOMIC DNA]</scope>
    <source>
        <strain evidence="5 6">MEX-2019</strain>
        <tissue evidence="5">Muscle</tissue>
    </source>
</reference>
<dbReference type="AlphaFoldDB" id="A0AAV9SFB8"/>
<evidence type="ECO:0000256" key="3">
    <source>
        <dbReference type="ARBA" id="ARBA00023180"/>
    </source>
</evidence>
<dbReference type="EMBL" id="JAHHUM010000398">
    <property type="protein sequence ID" value="KAK5620071.1"/>
    <property type="molecule type" value="Genomic_DNA"/>
</dbReference>
<evidence type="ECO:0000256" key="2">
    <source>
        <dbReference type="ARBA" id="ARBA00023170"/>
    </source>
</evidence>
<dbReference type="Pfam" id="PF09067">
    <property type="entry name" value="EpoR_lig-bind"/>
    <property type="match status" value="1"/>
</dbReference>
<evidence type="ECO:0000256" key="1">
    <source>
        <dbReference type="ARBA" id="ARBA00022729"/>
    </source>
</evidence>
<dbReference type="Proteomes" id="UP001311232">
    <property type="component" value="Unassembled WGS sequence"/>
</dbReference>
<gene>
    <name evidence="5" type="ORF">CRENBAI_002358</name>
</gene>
<keyword evidence="6" id="KW-1185">Reference proteome</keyword>
<feature type="domain" description="Growth hormone/erythropoietin receptor ligand binding" evidence="4">
    <location>
        <begin position="187"/>
        <end position="238"/>
    </location>
</feature>
<dbReference type="InterPro" id="IPR015152">
    <property type="entry name" value="Growth/epo_recpt_lig-bind"/>
</dbReference>
<name>A0AAV9SFB8_9TELE</name>
<accession>A0AAV9SFB8</accession>
<protein>
    <recommendedName>
        <fullName evidence="4">Growth hormone/erythropoietin receptor ligand binding domain-containing protein</fullName>
    </recommendedName>
</protein>
<dbReference type="SUPFAM" id="SSF49265">
    <property type="entry name" value="Fibronectin type III"/>
    <property type="match status" value="1"/>
</dbReference>
<dbReference type="InterPro" id="IPR013783">
    <property type="entry name" value="Ig-like_fold"/>
</dbReference>
<sequence length="241" mass="26274">MSFMTDLSGRKRKWRGSLFLVTCTMTGGGDAVSRLLSFGTAAERKSLSAFEILSLGLLTLKLDFPTIIEAPWGHRWKRRTFSAHGEAAASSLRKSLIGRDTTTTAASKASSDLSAAERLEMTVKTASTCATATKPIDDLGLFVALNLIHAWEQDTNAFVVHASDSCESRGGLPTGLAYGQLDPDAAANVTGRPQIYYCRSPNMEDFTCWWLPMDNLTAGEEVTYVFTYSIECVPNFCCNLT</sequence>
<evidence type="ECO:0000313" key="6">
    <source>
        <dbReference type="Proteomes" id="UP001311232"/>
    </source>
</evidence>
<evidence type="ECO:0000259" key="4">
    <source>
        <dbReference type="Pfam" id="PF09067"/>
    </source>
</evidence>
<evidence type="ECO:0000313" key="5">
    <source>
        <dbReference type="EMBL" id="KAK5620071.1"/>
    </source>
</evidence>
<keyword evidence="2" id="KW-0675">Receptor</keyword>
<keyword evidence="1" id="KW-0732">Signal</keyword>